<protein>
    <submittedName>
        <fullName evidence="2">Uncharacterized protein</fullName>
    </submittedName>
</protein>
<evidence type="ECO:0000313" key="3">
    <source>
        <dbReference type="Proteomes" id="UP000054559"/>
    </source>
</evidence>
<feature type="region of interest" description="Disordered" evidence="1">
    <location>
        <begin position="78"/>
        <end position="109"/>
    </location>
</feature>
<organism evidence="2 3">
    <name type="scientific">Coccidioides immitis RMSCC 3703</name>
    <dbReference type="NCBI Taxonomy" id="454286"/>
    <lineage>
        <taxon>Eukaryota</taxon>
        <taxon>Fungi</taxon>
        <taxon>Dikarya</taxon>
        <taxon>Ascomycota</taxon>
        <taxon>Pezizomycotina</taxon>
        <taxon>Eurotiomycetes</taxon>
        <taxon>Eurotiomycetidae</taxon>
        <taxon>Onygenales</taxon>
        <taxon>Onygenaceae</taxon>
        <taxon>Coccidioides</taxon>
    </lineage>
</organism>
<name>A0A0J8U1X7_COCIT</name>
<reference evidence="3" key="1">
    <citation type="journal article" date="2010" name="Genome Res.">
        <title>Population genomic sequencing of Coccidioides fungi reveals recent hybridization and transposon control.</title>
        <authorList>
            <person name="Neafsey D.E."/>
            <person name="Barker B.M."/>
            <person name="Sharpton T.J."/>
            <person name="Stajich J.E."/>
            <person name="Park D.J."/>
            <person name="Whiston E."/>
            <person name="Hung C.-Y."/>
            <person name="McMahan C."/>
            <person name="White J."/>
            <person name="Sykes S."/>
            <person name="Heiman D."/>
            <person name="Young S."/>
            <person name="Zeng Q."/>
            <person name="Abouelleil A."/>
            <person name="Aftuck L."/>
            <person name="Bessette D."/>
            <person name="Brown A."/>
            <person name="FitzGerald M."/>
            <person name="Lui A."/>
            <person name="Macdonald J.P."/>
            <person name="Priest M."/>
            <person name="Orbach M.J."/>
            <person name="Galgiani J.N."/>
            <person name="Kirkland T.N."/>
            <person name="Cole G.T."/>
            <person name="Birren B.W."/>
            <person name="Henn M.R."/>
            <person name="Taylor J.W."/>
            <person name="Rounsley S.D."/>
        </authorList>
    </citation>
    <scope>NUCLEOTIDE SEQUENCE [LARGE SCALE GENOMIC DNA]</scope>
    <source>
        <strain evidence="3">RMSCC 3703</strain>
    </source>
</reference>
<sequence length="109" mass="12151">MVFSEGKLTCERAVMSASRTWVQKGNLRMKYQSAQDARCSVSNPDQVIHPSQVPTPGIVETPFCARRFCIAMETGNRARTPYCPRNGQARKRPPTSPHLSGHGSPRSHR</sequence>
<accession>A0A0J8U1X7</accession>
<evidence type="ECO:0000313" key="2">
    <source>
        <dbReference type="EMBL" id="KMU80497.1"/>
    </source>
</evidence>
<evidence type="ECO:0000256" key="1">
    <source>
        <dbReference type="SAM" id="MobiDB-lite"/>
    </source>
</evidence>
<dbReference type="EMBL" id="DS268124">
    <property type="protein sequence ID" value="KMU80497.1"/>
    <property type="molecule type" value="Genomic_DNA"/>
</dbReference>
<gene>
    <name evidence="2" type="ORF">CISG_02348</name>
</gene>
<dbReference type="Proteomes" id="UP000054559">
    <property type="component" value="Unassembled WGS sequence"/>
</dbReference>
<dbReference type="AlphaFoldDB" id="A0A0J8U1X7"/>
<proteinExistence type="predicted"/>